<sequence>MKNTPQFNAKDAAKRKMKQGTSSSDGKQRAQDGPETDGLVYTTWFDRAQGFRAWQEKLRYNEAVNILCAEFCATIRERTTVPGERAYTLQHHAMFTCMSHACQAAYDEARADGIDADTIDQSKSIHCFLKKQVSDMGQWERVLRKLKA</sequence>
<dbReference type="EMBL" id="ML211013">
    <property type="protein sequence ID" value="TFK91747.1"/>
    <property type="molecule type" value="Genomic_DNA"/>
</dbReference>
<dbReference type="InParanoid" id="A0A5C3PRF3"/>
<accession>A0A5C3PRF3</accession>
<evidence type="ECO:0000256" key="1">
    <source>
        <dbReference type="SAM" id="MobiDB-lite"/>
    </source>
</evidence>
<protein>
    <submittedName>
        <fullName evidence="2">Uncharacterized protein</fullName>
    </submittedName>
</protein>
<feature type="region of interest" description="Disordered" evidence="1">
    <location>
        <begin position="1"/>
        <end position="35"/>
    </location>
</feature>
<evidence type="ECO:0000313" key="3">
    <source>
        <dbReference type="Proteomes" id="UP000308197"/>
    </source>
</evidence>
<gene>
    <name evidence="2" type="ORF">K466DRAFT_562748</name>
</gene>
<keyword evidence="3" id="KW-1185">Reference proteome</keyword>
<dbReference type="STRING" id="1314778.A0A5C3PRF3"/>
<dbReference type="Proteomes" id="UP000308197">
    <property type="component" value="Unassembled WGS sequence"/>
</dbReference>
<evidence type="ECO:0000313" key="2">
    <source>
        <dbReference type="EMBL" id="TFK91747.1"/>
    </source>
</evidence>
<dbReference type="AlphaFoldDB" id="A0A5C3PRF3"/>
<reference evidence="2 3" key="1">
    <citation type="journal article" date="2019" name="Nat. Ecol. Evol.">
        <title>Megaphylogeny resolves global patterns of mushroom evolution.</title>
        <authorList>
            <person name="Varga T."/>
            <person name="Krizsan K."/>
            <person name="Foldi C."/>
            <person name="Dima B."/>
            <person name="Sanchez-Garcia M."/>
            <person name="Sanchez-Ramirez S."/>
            <person name="Szollosi G.J."/>
            <person name="Szarkandi J.G."/>
            <person name="Papp V."/>
            <person name="Albert L."/>
            <person name="Andreopoulos W."/>
            <person name="Angelini C."/>
            <person name="Antonin V."/>
            <person name="Barry K.W."/>
            <person name="Bougher N.L."/>
            <person name="Buchanan P."/>
            <person name="Buyck B."/>
            <person name="Bense V."/>
            <person name="Catcheside P."/>
            <person name="Chovatia M."/>
            <person name="Cooper J."/>
            <person name="Damon W."/>
            <person name="Desjardin D."/>
            <person name="Finy P."/>
            <person name="Geml J."/>
            <person name="Haridas S."/>
            <person name="Hughes K."/>
            <person name="Justo A."/>
            <person name="Karasinski D."/>
            <person name="Kautmanova I."/>
            <person name="Kiss B."/>
            <person name="Kocsube S."/>
            <person name="Kotiranta H."/>
            <person name="LaButti K.M."/>
            <person name="Lechner B.E."/>
            <person name="Liimatainen K."/>
            <person name="Lipzen A."/>
            <person name="Lukacs Z."/>
            <person name="Mihaltcheva S."/>
            <person name="Morgado L.N."/>
            <person name="Niskanen T."/>
            <person name="Noordeloos M.E."/>
            <person name="Ohm R.A."/>
            <person name="Ortiz-Santana B."/>
            <person name="Ovrebo C."/>
            <person name="Racz N."/>
            <person name="Riley R."/>
            <person name="Savchenko A."/>
            <person name="Shiryaev A."/>
            <person name="Soop K."/>
            <person name="Spirin V."/>
            <person name="Szebenyi C."/>
            <person name="Tomsovsky M."/>
            <person name="Tulloss R.E."/>
            <person name="Uehling J."/>
            <person name="Grigoriev I.V."/>
            <person name="Vagvolgyi C."/>
            <person name="Papp T."/>
            <person name="Martin F.M."/>
            <person name="Miettinen O."/>
            <person name="Hibbett D.S."/>
            <person name="Nagy L.G."/>
        </authorList>
    </citation>
    <scope>NUCLEOTIDE SEQUENCE [LARGE SCALE GENOMIC DNA]</scope>
    <source>
        <strain evidence="2 3">HHB13444</strain>
    </source>
</reference>
<organism evidence="2 3">
    <name type="scientific">Polyporus arcularius HHB13444</name>
    <dbReference type="NCBI Taxonomy" id="1314778"/>
    <lineage>
        <taxon>Eukaryota</taxon>
        <taxon>Fungi</taxon>
        <taxon>Dikarya</taxon>
        <taxon>Basidiomycota</taxon>
        <taxon>Agaricomycotina</taxon>
        <taxon>Agaricomycetes</taxon>
        <taxon>Polyporales</taxon>
        <taxon>Polyporaceae</taxon>
        <taxon>Polyporus</taxon>
    </lineage>
</organism>
<proteinExistence type="predicted"/>
<name>A0A5C3PRF3_9APHY</name>